<sequence length="127" mass="14215">MPEGEEWLLKPKAIGQITNPTLRRERQWGSGLCRTSVGIAKKANISKENILDSNMKNELQEQEIRGALKKGQHKKSPLQELNRESEKTKHANKMKAEVLTFTRSPEASPDGRRYGENTTKGSNGGSK</sequence>
<organism evidence="2 3">
    <name type="scientific">Apostasia shenzhenica</name>
    <dbReference type="NCBI Taxonomy" id="1088818"/>
    <lineage>
        <taxon>Eukaryota</taxon>
        <taxon>Viridiplantae</taxon>
        <taxon>Streptophyta</taxon>
        <taxon>Embryophyta</taxon>
        <taxon>Tracheophyta</taxon>
        <taxon>Spermatophyta</taxon>
        <taxon>Magnoliopsida</taxon>
        <taxon>Liliopsida</taxon>
        <taxon>Asparagales</taxon>
        <taxon>Orchidaceae</taxon>
        <taxon>Apostasioideae</taxon>
        <taxon>Apostasia</taxon>
    </lineage>
</organism>
<reference evidence="2 3" key="1">
    <citation type="journal article" date="2017" name="Nature">
        <title>The Apostasia genome and the evolution of orchids.</title>
        <authorList>
            <person name="Zhang G.Q."/>
            <person name="Liu K.W."/>
            <person name="Li Z."/>
            <person name="Lohaus R."/>
            <person name="Hsiao Y.Y."/>
            <person name="Niu S.C."/>
            <person name="Wang J.Y."/>
            <person name="Lin Y.C."/>
            <person name="Xu Q."/>
            <person name="Chen L.J."/>
            <person name="Yoshida K."/>
            <person name="Fujiwara S."/>
            <person name="Wang Z.W."/>
            <person name="Zhang Y.Q."/>
            <person name="Mitsuda N."/>
            <person name="Wang M."/>
            <person name="Liu G.H."/>
            <person name="Pecoraro L."/>
            <person name="Huang H.X."/>
            <person name="Xiao X.J."/>
            <person name="Lin M."/>
            <person name="Wu X.Y."/>
            <person name="Wu W.L."/>
            <person name="Chen Y.Y."/>
            <person name="Chang S.B."/>
            <person name="Sakamoto S."/>
            <person name="Ohme-Takagi M."/>
            <person name="Yagi M."/>
            <person name="Zeng S.J."/>
            <person name="Shen C.Y."/>
            <person name="Yeh C.M."/>
            <person name="Luo Y.B."/>
            <person name="Tsai W.C."/>
            <person name="Van de Peer Y."/>
            <person name="Liu Z.J."/>
        </authorList>
    </citation>
    <scope>NUCLEOTIDE SEQUENCE [LARGE SCALE GENOMIC DNA]</scope>
    <source>
        <strain evidence="3">cv. Shenzhen</strain>
        <tissue evidence="2">Stem</tissue>
    </source>
</reference>
<dbReference type="AlphaFoldDB" id="A0A2I0ACT5"/>
<keyword evidence="3" id="KW-1185">Reference proteome</keyword>
<protein>
    <submittedName>
        <fullName evidence="2">Uncharacterized protein</fullName>
    </submittedName>
</protein>
<dbReference type="EMBL" id="KZ451999">
    <property type="protein sequence ID" value="PKA53349.1"/>
    <property type="molecule type" value="Genomic_DNA"/>
</dbReference>
<accession>A0A2I0ACT5</accession>
<evidence type="ECO:0000313" key="3">
    <source>
        <dbReference type="Proteomes" id="UP000236161"/>
    </source>
</evidence>
<feature type="region of interest" description="Disordered" evidence="1">
    <location>
        <begin position="64"/>
        <end position="127"/>
    </location>
</feature>
<dbReference type="Proteomes" id="UP000236161">
    <property type="component" value="Unassembled WGS sequence"/>
</dbReference>
<evidence type="ECO:0000313" key="2">
    <source>
        <dbReference type="EMBL" id="PKA53349.1"/>
    </source>
</evidence>
<evidence type="ECO:0000256" key="1">
    <source>
        <dbReference type="SAM" id="MobiDB-lite"/>
    </source>
</evidence>
<feature type="compositionally biased region" description="Basic residues" evidence="1">
    <location>
        <begin position="67"/>
        <end position="76"/>
    </location>
</feature>
<name>A0A2I0ACT5_9ASPA</name>
<proteinExistence type="predicted"/>
<gene>
    <name evidence="2" type="ORF">AXF42_Ash010079</name>
</gene>